<evidence type="ECO:0000259" key="5">
    <source>
        <dbReference type="PROSITE" id="PS50994"/>
    </source>
</evidence>
<dbReference type="InterPro" id="IPR057670">
    <property type="entry name" value="SH3_retrovirus"/>
</dbReference>
<feature type="compositionally biased region" description="Basic and acidic residues" evidence="3">
    <location>
        <begin position="921"/>
        <end position="932"/>
    </location>
</feature>
<dbReference type="Pfam" id="PF07727">
    <property type="entry name" value="RVT_2"/>
    <property type="match status" value="1"/>
</dbReference>
<dbReference type="EMBL" id="KI673598">
    <property type="protein sequence ID" value="ETL37408.1"/>
    <property type="molecule type" value="Genomic_DNA"/>
</dbReference>
<dbReference type="VEuPathDB" id="FungiDB:PPTG_23856"/>
<dbReference type="Gene3D" id="3.30.420.10">
    <property type="entry name" value="Ribonuclease H-like superfamily/Ribonuclease H"/>
    <property type="match status" value="1"/>
</dbReference>
<dbReference type="GO" id="GO:0016787">
    <property type="term" value="F:hydrolase activity"/>
    <property type="evidence" value="ECO:0007669"/>
    <property type="project" value="UniProtKB-KW"/>
</dbReference>
<dbReference type="PANTHER" id="PTHR42648">
    <property type="entry name" value="TRANSPOSASE, PUTATIVE-RELATED"/>
    <property type="match status" value="1"/>
</dbReference>
<gene>
    <name evidence="6" type="ORF">L916_10882</name>
</gene>
<accession>W2IVH8</accession>
<dbReference type="PROSITE" id="PS50994">
    <property type="entry name" value="INTEGRASE"/>
    <property type="match status" value="1"/>
</dbReference>
<dbReference type="InterPro" id="IPR001584">
    <property type="entry name" value="Integrase_cat-core"/>
</dbReference>
<sequence>MIEVGEDKPLPCFANPNTYKTSGNSFSIPFVLDNASGVNICGCRETFVSVTSDCDMVMRWFENTCKKAQMKGLVKFSIVDAATKMKVWITVEALFVERATNLLSQRALYKDNGFFAQISENHEVTTLSNRVKHITWDFDMVGGLYQTMVEVPHSQLAVLQTNAQPARSLRLWHYRLAHANWQVIREMASNVLVRGLELSKEDPNERMSFRHTTASRATNPFEKVLMDLSFIQESTMEGYTMYLHLLDEGSRYQWVYGQKTKEETVNNVKCFRQMVRAKHHAVVKTFHSDQDTEFTNQAVAKMCAGETIQIFSHPHSPEEVCLIEKAHGALMDKVRSVLFSCDLPGMLWGEAARYVVETINRTSTKGNAEKFVDKVYRKDKLSVKGAPSLMVGYATQTKGYRLLDLTTGVLSEHRHENVKFYEEATVDRWYVEKLLNEVYRMRRGPSVDSMKLPLVPLPVVEVQDTHEEQDNERLRGNERNNEASIDDRMQEEIDLSQTSGSEESMEDKPPPQRKRHLPVEAKTPRRSHRVRKKSARLEDFVSTVFSSSASATASIKIEVPKTWTEMMASPHRVRWIEATKEEFLAQLENETWILVPRPKNVHILRSKWVWTLKENELRMLRFKSRLVVVGCFQIWGIDFDETFAPVFDFVTAFLNAPTERIIFMEQPEGFVKRGYENWVCLLKKSIYGLRQSPRNWNNTLHIVLIEFGFHRSYKDEGLYWIRIEGRHVLLPIYVDDILLVGKEEDQLGLQIHYDPETHVSFRQTKYVQDIMAKFNMESTFLVRIPMTVDGVKLANASPEEHEKTNTGIHEAIWLEQLVDELGLKRETTTLYCDSSSARELMKHAGKHRRTKQLNISDLKIREYVKKRGVKLEPVASKANVADIMMKPLPQDAFQGHRDTVGVSIARVNADANHAFTEPLNSEEKKVWDKNNPEADEPMTENVNEKQKGRRGIPALQNGDNFTAPLVSFLPTVAVLANFYLAAQLSYTGIYTSFAWLAASVIFYFCYGYKHSAGRTGWSALMSLPRDSTLRSPMISDKKQLQE</sequence>
<dbReference type="AlphaFoldDB" id="W2IVH8"/>
<keyword evidence="1" id="KW-0479">Metal-binding</keyword>
<dbReference type="CDD" id="cd09272">
    <property type="entry name" value="RNase_HI_RT_Ty1"/>
    <property type="match status" value="1"/>
</dbReference>
<keyword evidence="4" id="KW-1133">Transmembrane helix</keyword>
<keyword evidence="4" id="KW-0472">Membrane</keyword>
<dbReference type="VEuPathDB" id="FungiDB:PPTG_24584"/>
<dbReference type="Pfam" id="PF25597">
    <property type="entry name" value="SH3_retrovirus"/>
    <property type="match status" value="1"/>
</dbReference>
<dbReference type="InterPro" id="IPR013103">
    <property type="entry name" value="RVT_2"/>
</dbReference>
<evidence type="ECO:0000256" key="1">
    <source>
        <dbReference type="ARBA" id="ARBA00022723"/>
    </source>
</evidence>
<evidence type="ECO:0000256" key="4">
    <source>
        <dbReference type="SAM" id="Phobius"/>
    </source>
</evidence>
<keyword evidence="2" id="KW-0378">Hydrolase</keyword>
<feature type="region of interest" description="Disordered" evidence="3">
    <location>
        <begin position="461"/>
        <end position="532"/>
    </location>
</feature>
<dbReference type="Proteomes" id="UP000053864">
    <property type="component" value="Unassembled WGS sequence"/>
</dbReference>
<feature type="region of interest" description="Disordered" evidence="3">
    <location>
        <begin position="920"/>
        <end position="951"/>
    </location>
</feature>
<proteinExistence type="predicted"/>
<evidence type="ECO:0000256" key="3">
    <source>
        <dbReference type="SAM" id="MobiDB-lite"/>
    </source>
</evidence>
<dbReference type="InterPro" id="IPR036397">
    <property type="entry name" value="RNaseH_sf"/>
</dbReference>
<dbReference type="GO" id="GO:0015074">
    <property type="term" value="P:DNA integration"/>
    <property type="evidence" value="ECO:0007669"/>
    <property type="project" value="InterPro"/>
</dbReference>
<feature type="domain" description="Integrase catalytic" evidence="5">
    <location>
        <begin position="216"/>
        <end position="380"/>
    </location>
</feature>
<dbReference type="VEuPathDB" id="FungiDB:PPTG_10309"/>
<dbReference type="VEuPathDB" id="FungiDB:PPTG_25055"/>
<name>W2IVH8_PHYNI</name>
<dbReference type="GO" id="GO:0046872">
    <property type="term" value="F:metal ion binding"/>
    <property type="evidence" value="ECO:0007669"/>
    <property type="project" value="UniProtKB-KW"/>
</dbReference>
<feature type="compositionally biased region" description="Basic and acidic residues" evidence="3">
    <location>
        <begin position="463"/>
        <end position="491"/>
    </location>
</feature>
<feature type="transmembrane region" description="Helical" evidence="4">
    <location>
        <begin position="984"/>
        <end position="1006"/>
    </location>
</feature>
<dbReference type="Pfam" id="PF13906">
    <property type="entry name" value="AA_permease_C"/>
    <property type="match status" value="1"/>
</dbReference>
<dbReference type="InterPro" id="IPR029485">
    <property type="entry name" value="CAT_C"/>
</dbReference>
<protein>
    <recommendedName>
        <fullName evidence="5">Integrase catalytic domain-containing protein</fullName>
    </recommendedName>
</protein>
<evidence type="ECO:0000256" key="2">
    <source>
        <dbReference type="ARBA" id="ARBA00022801"/>
    </source>
</evidence>
<organism evidence="6">
    <name type="scientific">Phytophthora nicotianae</name>
    <name type="common">Potato buckeye rot agent</name>
    <name type="synonym">Phytophthora parasitica</name>
    <dbReference type="NCBI Taxonomy" id="4792"/>
    <lineage>
        <taxon>Eukaryota</taxon>
        <taxon>Sar</taxon>
        <taxon>Stramenopiles</taxon>
        <taxon>Oomycota</taxon>
        <taxon>Peronosporomycetes</taxon>
        <taxon>Peronosporales</taxon>
        <taxon>Peronosporaceae</taxon>
        <taxon>Phytophthora</taxon>
    </lineage>
</organism>
<reference evidence="6" key="1">
    <citation type="submission" date="2013-11" db="EMBL/GenBank/DDBJ databases">
        <title>The Genome Sequence of Phytophthora parasitica CJ05E6.</title>
        <authorList>
            <consortium name="The Broad Institute Genomics Platform"/>
            <person name="Russ C."/>
            <person name="Tyler B."/>
            <person name="Panabieres F."/>
            <person name="Shan W."/>
            <person name="Tripathy S."/>
            <person name="Grunwald N."/>
            <person name="Machado M."/>
            <person name="Johnson C.S."/>
            <person name="Arredondo F."/>
            <person name="Hong C."/>
            <person name="Coffey M."/>
            <person name="Young S.K."/>
            <person name="Zeng Q."/>
            <person name="Gargeya S."/>
            <person name="Fitzgerald M."/>
            <person name="Abouelleil A."/>
            <person name="Alvarado L."/>
            <person name="Chapman S.B."/>
            <person name="Gainer-Dewar J."/>
            <person name="Goldberg J."/>
            <person name="Griggs A."/>
            <person name="Gujja S."/>
            <person name="Hansen M."/>
            <person name="Howarth C."/>
            <person name="Imamovic A."/>
            <person name="Ireland A."/>
            <person name="Larimer J."/>
            <person name="McCowan C."/>
            <person name="Murphy C."/>
            <person name="Pearson M."/>
            <person name="Poon T.W."/>
            <person name="Priest M."/>
            <person name="Roberts A."/>
            <person name="Saif S."/>
            <person name="Shea T."/>
            <person name="Sykes S."/>
            <person name="Wortman J."/>
            <person name="Nusbaum C."/>
            <person name="Birren B."/>
        </authorList>
    </citation>
    <scope>NUCLEOTIDE SEQUENCE [LARGE SCALE GENOMIC DNA]</scope>
    <source>
        <strain evidence="6">CJ05E6</strain>
    </source>
</reference>
<dbReference type="InterPro" id="IPR039537">
    <property type="entry name" value="Retrotran_Ty1/copia-like"/>
</dbReference>
<dbReference type="SUPFAM" id="SSF53098">
    <property type="entry name" value="Ribonuclease H-like"/>
    <property type="match status" value="1"/>
</dbReference>
<evidence type="ECO:0000313" key="6">
    <source>
        <dbReference type="EMBL" id="ETL37408.1"/>
    </source>
</evidence>
<dbReference type="InterPro" id="IPR012337">
    <property type="entry name" value="RNaseH-like_sf"/>
</dbReference>
<dbReference type="GO" id="GO:0003676">
    <property type="term" value="F:nucleic acid binding"/>
    <property type="evidence" value="ECO:0007669"/>
    <property type="project" value="InterPro"/>
</dbReference>
<keyword evidence="4" id="KW-0812">Transmembrane</keyword>
<dbReference type="PANTHER" id="PTHR42648:SF18">
    <property type="entry name" value="RETROTRANSPOSON, UNCLASSIFIED-LIKE PROTEIN"/>
    <property type="match status" value="1"/>
</dbReference>